<name>A0A5E6MDB4_9BACT</name>
<dbReference type="RefSeq" id="WP_142659719.1">
    <property type="nucleotide sequence ID" value="NZ_CABFVA020000031.1"/>
</dbReference>
<proteinExistence type="predicted"/>
<gene>
    <name evidence="3" type="ORF">MAMT_00802</name>
</gene>
<dbReference type="EMBL" id="CABFVA020000031">
    <property type="protein sequence ID" value="VVM05802.1"/>
    <property type="molecule type" value="Genomic_DNA"/>
</dbReference>
<keyword evidence="2" id="KW-0472">Membrane</keyword>
<dbReference type="OrthoDB" id="182620at2"/>
<evidence type="ECO:0000313" key="3">
    <source>
        <dbReference type="EMBL" id="VVM05802.1"/>
    </source>
</evidence>
<keyword evidence="4" id="KW-1185">Reference proteome</keyword>
<evidence type="ECO:0000256" key="1">
    <source>
        <dbReference type="SAM" id="MobiDB-lite"/>
    </source>
</evidence>
<keyword evidence="2" id="KW-1133">Transmembrane helix</keyword>
<evidence type="ECO:0000256" key="2">
    <source>
        <dbReference type="SAM" id="Phobius"/>
    </source>
</evidence>
<feature type="transmembrane region" description="Helical" evidence="2">
    <location>
        <begin position="97"/>
        <end position="118"/>
    </location>
</feature>
<sequence length="400" mass="45396">MKWRSTIHRYVLGSREYPPQKSLDPLAPLSVRKEWQRSYPERSRKAARNHPGVGEHELCTQWRTASESRTPGQTGMGVRSRAGSRKRGRSRVGNDRGCIRGVLFSLFLVLVFEGTTLLRADPVFYPGVEVAAQDLVETMNNESPGQDWLGRWRRMTIETREKQTHWLTPIVTETPRLEQRIRYDVYDETLPNGNKKFNFGAGKGVNFIVAPTMEAAVSLPQYLYYPGHGANDGFRGESFMVKNRIMSSPENQKNYVFSVMLEALSPTGTMPGMAEHWIWTPIVTFGKGWGNFDFMVNVGTSWADGDNRQLGSPIVWGLALQYRFGVICPTLELNSHPSVSEFYFFGQPGLFVTPEVLIGRFHFRDHYSLYFGIGYQMALDAATVEAQYANAVVAKFHLLF</sequence>
<keyword evidence="2" id="KW-0812">Transmembrane</keyword>
<dbReference type="AlphaFoldDB" id="A0A5E6MDB4"/>
<feature type="region of interest" description="Disordered" evidence="1">
    <location>
        <begin position="39"/>
        <end position="92"/>
    </location>
</feature>
<reference evidence="3 4" key="1">
    <citation type="submission" date="2019-09" db="EMBL/GenBank/DDBJ databases">
        <authorList>
            <person name="Cremers G."/>
        </authorList>
    </citation>
    <scope>NUCLEOTIDE SEQUENCE [LARGE SCALE GENOMIC DNA]</scope>
    <source>
        <strain evidence="3">4A</strain>
    </source>
</reference>
<protein>
    <submittedName>
        <fullName evidence="3">Uncharacterized protein</fullName>
    </submittedName>
</protein>
<accession>A0A5E6MDB4</accession>
<feature type="compositionally biased region" description="Polar residues" evidence="1">
    <location>
        <begin position="61"/>
        <end position="73"/>
    </location>
</feature>
<evidence type="ECO:0000313" key="4">
    <source>
        <dbReference type="Proteomes" id="UP000334923"/>
    </source>
</evidence>
<organism evidence="3 4">
    <name type="scientific">Methylacidimicrobium tartarophylax</name>
    <dbReference type="NCBI Taxonomy" id="1041768"/>
    <lineage>
        <taxon>Bacteria</taxon>
        <taxon>Pseudomonadati</taxon>
        <taxon>Verrucomicrobiota</taxon>
        <taxon>Methylacidimicrobium</taxon>
    </lineage>
</organism>
<dbReference type="Proteomes" id="UP000334923">
    <property type="component" value="Unassembled WGS sequence"/>
</dbReference>